<comment type="caution">
    <text evidence="2">The sequence shown here is derived from an EMBL/GenBank/DDBJ whole genome shotgun (WGS) entry which is preliminary data.</text>
</comment>
<dbReference type="OrthoDB" id="291037at2"/>
<dbReference type="InterPro" id="IPR010093">
    <property type="entry name" value="SinI_DNA-bd"/>
</dbReference>
<protein>
    <recommendedName>
        <fullName evidence="1">Helix-turn-helix domain-containing protein</fullName>
    </recommendedName>
</protein>
<dbReference type="GO" id="GO:0003677">
    <property type="term" value="F:DNA binding"/>
    <property type="evidence" value="ECO:0007669"/>
    <property type="project" value="InterPro"/>
</dbReference>
<organism evidence="2 3">
    <name type="scientific">Blastopirellula marina</name>
    <dbReference type="NCBI Taxonomy" id="124"/>
    <lineage>
        <taxon>Bacteria</taxon>
        <taxon>Pseudomonadati</taxon>
        <taxon>Planctomycetota</taxon>
        <taxon>Planctomycetia</taxon>
        <taxon>Pirellulales</taxon>
        <taxon>Pirellulaceae</taxon>
        <taxon>Blastopirellula</taxon>
    </lineage>
</organism>
<gene>
    <name evidence="2" type="ORF">C5Y93_04740</name>
</gene>
<feature type="domain" description="Helix-turn-helix" evidence="1">
    <location>
        <begin position="2"/>
        <end position="54"/>
    </location>
</feature>
<dbReference type="AlphaFoldDB" id="A0A2S8GSF5"/>
<dbReference type="EMBL" id="PUHZ01000005">
    <property type="protein sequence ID" value="PQO47352.1"/>
    <property type="molecule type" value="Genomic_DNA"/>
</dbReference>
<name>A0A2S8GSF5_9BACT</name>
<accession>A0A2S8GSF5</accession>
<dbReference type="Pfam" id="PF12728">
    <property type="entry name" value="HTH_17"/>
    <property type="match status" value="1"/>
</dbReference>
<dbReference type="InterPro" id="IPR009061">
    <property type="entry name" value="DNA-bd_dom_put_sf"/>
</dbReference>
<evidence type="ECO:0000259" key="1">
    <source>
        <dbReference type="Pfam" id="PF12728"/>
    </source>
</evidence>
<dbReference type="RefSeq" id="WP_105334243.1">
    <property type="nucleotide sequence ID" value="NZ_PUHZ01000005.1"/>
</dbReference>
<evidence type="ECO:0000313" key="2">
    <source>
        <dbReference type="EMBL" id="PQO47352.1"/>
    </source>
</evidence>
<evidence type="ECO:0000313" key="3">
    <source>
        <dbReference type="Proteomes" id="UP000237819"/>
    </source>
</evidence>
<proteinExistence type="predicted"/>
<dbReference type="InterPro" id="IPR041657">
    <property type="entry name" value="HTH_17"/>
</dbReference>
<dbReference type="Proteomes" id="UP000237819">
    <property type="component" value="Unassembled WGS sequence"/>
</dbReference>
<dbReference type="SUPFAM" id="SSF46955">
    <property type="entry name" value="Putative DNA-binding domain"/>
    <property type="match status" value="1"/>
</dbReference>
<sequence>MLLTIKQVAERLNCAESTVYALVSTGKISGFRIGANNGGIRISEEDLQLYLDSCRIGETAKEEPRKAPPRLKHLKL</sequence>
<reference evidence="2 3" key="1">
    <citation type="submission" date="2018-02" db="EMBL/GenBank/DDBJ databases">
        <title>Comparative genomes isolates from brazilian mangrove.</title>
        <authorList>
            <person name="Araujo J.E."/>
            <person name="Taketani R.G."/>
            <person name="Silva M.C.P."/>
            <person name="Loureco M.V."/>
            <person name="Andreote F.D."/>
        </authorList>
    </citation>
    <scope>NUCLEOTIDE SEQUENCE [LARGE SCALE GENOMIC DNA]</scope>
    <source>
        <strain evidence="2 3">Nap-Phe MGV</strain>
    </source>
</reference>
<dbReference type="NCBIfam" id="TIGR01764">
    <property type="entry name" value="excise"/>
    <property type="match status" value="1"/>
</dbReference>